<dbReference type="Proteomes" id="UP001107558">
    <property type="component" value="Chromosome 2"/>
</dbReference>
<keyword evidence="6" id="KW-1185">Reference proteome</keyword>
<dbReference type="PANTHER" id="PTHR14490:SF5">
    <property type="entry name" value="PROTEIN KRI1 HOMOLOG"/>
    <property type="match status" value="1"/>
</dbReference>
<dbReference type="GO" id="GO:0030686">
    <property type="term" value="C:90S preribosome"/>
    <property type="evidence" value="ECO:0007669"/>
    <property type="project" value="TreeGrafter"/>
</dbReference>
<evidence type="ECO:0000313" key="5">
    <source>
        <dbReference type="EMBL" id="KAG5679377.1"/>
    </source>
</evidence>
<dbReference type="GO" id="GO:0005730">
    <property type="term" value="C:nucleolus"/>
    <property type="evidence" value="ECO:0007669"/>
    <property type="project" value="TreeGrafter"/>
</dbReference>
<dbReference type="OrthoDB" id="10252032at2759"/>
<proteinExistence type="inferred from homology"/>
<dbReference type="EMBL" id="JADBJN010000002">
    <property type="protein sequence ID" value="KAG5679377.1"/>
    <property type="molecule type" value="Genomic_DNA"/>
</dbReference>
<feature type="compositionally biased region" description="Basic residues" evidence="3">
    <location>
        <begin position="614"/>
        <end position="626"/>
    </location>
</feature>
<dbReference type="Pfam" id="PF05178">
    <property type="entry name" value="Kri1"/>
    <property type="match status" value="1"/>
</dbReference>
<sequence length="733" mass="87089">MAKKSTKKLSNLFDSDEEVDSTLKTNTNYAKHYNEFRKKEILSHLNNMSESEDSSEDDVSTDEELVNPEFDEEFFKTLAFLKNKDPKKYDEIPKFFENVPPIEETVSKTKELKKHQKPITVADHQREILLKTEGKMSDDDEEDNTKDNNELCYVAEQEKIKKELKTALMASDSDDDDDKLFQVRDKSKAETESEKKDYEKWLLTQKISKSFKPLKDFWTSNELNKDDKFLRDYILNKKYMNNGNESEFKDIVGISDDEKEVEMQDEYEHKYNFRFEQPDSEFIKRYPRNIEDSVRVENTSRKEKRKEREERKAKEKELKMKEIRELQNIRKREIEEKLMLLKDVAGKEDFELKEEDLNSEFDPEAHDKRMAEFFNNEYYGIDEGDQKPQFDDIDEELNIENWDNFDKNRVQSDEENDEIQEPHCEDDEFNMDCDYDPKEEKRQKLQRELIDMTKGRKRKKKVSKLAALIKKEKPVYDPQEWKSYEEYLDEYYKLDFEDIIGDQPCRFNYTECVPNDFGLTVEEILTASNKELNQWASLKKTMQNRPKNVELNDVEKYNRWRNNINIKKKILKSIYGESEENRDSENEIEEKKTIETSTAAKEEEEKNIESITNGKKKKKRSKKKKSTAVATTQEQQHSPVKSQKTSLKSNTVVAENNHNTKITNGKKRKLDSSHNSSLDTPQKFKKKKFDNEKKRNQNKSNGFNDSRLQAFGINPKKFHNKIKYGGTNKKNKN</sequence>
<feature type="compositionally biased region" description="Basic and acidic residues" evidence="3">
    <location>
        <begin position="579"/>
        <end position="608"/>
    </location>
</feature>
<feature type="region of interest" description="Disordered" evidence="3">
    <location>
        <begin position="295"/>
        <end position="317"/>
    </location>
</feature>
<comment type="caution">
    <text evidence="5">The sequence shown here is derived from an EMBL/GenBank/DDBJ whole genome shotgun (WGS) entry which is preliminary data.</text>
</comment>
<feature type="compositionally biased region" description="Basic and acidic residues" evidence="3">
    <location>
        <begin position="179"/>
        <end position="194"/>
    </location>
</feature>
<protein>
    <recommendedName>
        <fullName evidence="2">Protein KRI1 homolog</fullName>
    </recommendedName>
</protein>
<feature type="region of interest" description="Disordered" evidence="3">
    <location>
        <begin position="168"/>
        <end position="194"/>
    </location>
</feature>
<evidence type="ECO:0000313" key="6">
    <source>
        <dbReference type="Proteomes" id="UP001107558"/>
    </source>
</evidence>
<feature type="region of interest" description="Disordered" evidence="3">
    <location>
        <begin position="44"/>
        <end position="66"/>
    </location>
</feature>
<feature type="compositionally biased region" description="Acidic residues" evidence="3">
    <location>
        <begin position="50"/>
        <end position="66"/>
    </location>
</feature>
<comment type="similarity">
    <text evidence="1">Belongs to the KRI1 family.</text>
</comment>
<dbReference type="PANTHER" id="PTHR14490">
    <property type="entry name" value="ZINC FINGER, ZZ TYPE"/>
    <property type="match status" value="1"/>
</dbReference>
<evidence type="ECO:0000256" key="1">
    <source>
        <dbReference type="ARBA" id="ARBA00007473"/>
    </source>
</evidence>
<dbReference type="AlphaFoldDB" id="A0A9J6CB57"/>
<dbReference type="InterPro" id="IPR018034">
    <property type="entry name" value="Kri1"/>
</dbReference>
<evidence type="ECO:0000256" key="2">
    <source>
        <dbReference type="ARBA" id="ARBA00017294"/>
    </source>
</evidence>
<name>A0A9J6CB57_POLVA</name>
<gene>
    <name evidence="5" type="ORF">PVAND_008946</name>
</gene>
<evidence type="ECO:0000259" key="4">
    <source>
        <dbReference type="Pfam" id="PF12936"/>
    </source>
</evidence>
<accession>A0A9J6CB57</accession>
<reference evidence="5" key="1">
    <citation type="submission" date="2021-03" db="EMBL/GenBank/DDBJ databases">
        <title>Chromosome level genome of the anhydrobiotic midge Polypedilum vanderplanki.</title>
        <authorList>
            <person name="Yoshida Y."/>
            <person name="Kikawada T."/>
            <person name="Gusev O."/>
        </authorList>
    </citation>
    <scope>NUCLEOTIDE SEQUENCE</scope>
    <source>
        <strain evidence="5">NIAS01</strain>
        <tissue evidence="5">Whole body or cell culture</tissue>
    </source>
</reference>
<feature type="compositionally biased region" description="Polar residues" evidence="3">
    <location>
        <begin position="628"/>
        <end position="663"/>
    </location>
</feature>
<dbReference type="Pfam" id="PF12936">
    <property type="entry name" value="Kri1_C"/>
    <property type="match status" value="1"/>
</dbReference>
<dbReference type="InterPro" id="IPR024626">
    <property type="entry name" value="Kri1-like_C"/>
</dbReference>
<organism evidence="5 6">
    <name type="scientific">Polypedilum vanderplanki</name>
    <name type="common">Sleeping chironomid midge</name>
    <dbReference type="NCBI Taxonomy" id="319348"/>
    <lineage>
        <taxon>Eukaryota</taxon>
        <taxon>Metazoa</taxon>
        <taxon>Ecdysozoa</taxon>
        <taxon>Arthropoda</taxon>
        <taxon>Hexapoda</taxon>
        <taxon>Insecta</taxon>
        <taxon>Pterygota</taxon>
        <taxon>Neoptera</taxon>
        <taxon>Endopterygota</taxon>
        <taxon>Diptera</taxon>
        <taxon>Nematocera</taxon>
        <taxon>Chironomoidea</taxon>
        <taxon>Chironomidae</taxon>
        <taxon>Chironominae</taxon>
        <taxon>Polypedilum</taxon>
        <taxon>Polypedilum</taxon>
    </lineage>
</organism>
<feature type="domain" description="Kri1-like C-terminal" evidence="4">
    <location>
        <begin position="482"/>
        <end position="569"/>
    </location>
</feature>
<feature type="compositionally biased region" description="Polar residues" evidence="3">
    <location>
        <begin position="698"/>
        <end position="707"/>
    </location>
</feature>
<feature type="region of interest" description="Disordered" evidence="3">
    <location>
        <begin position="576"/>
        <end position="733"/>
    </location>
</feature>
<evidence type="ECO:0000256" key="3">
    <source>
        <dbReference type="SAM" id="MobiDB-lite"/>
    </source>
</evidence>
<dbReference type="GO" id="GO:0000447">
    <property type="term" value="P:endonucleolytic cleavage in ITS1 to separate SSU-rRNA from 5.8S rRNA and LSU-rRNA from tricistronic rRNA transcript (SSU-rRNA, 5.8S rRNA, LSU-rRNA)"/>
    <property type="evidence" value="ECO:0007669"/>
    <property type="project" value="TreeGrafter"/>
</dbReference>